<organism evidence="1 2">
    <name type="scientific">Pedobacter cryoconitis</name>
    <dbReference type="NCBI Taxonomy" id="188932"/>
    <lineage>
        <taxon>Bacteria</taxon>
        <taxon>Pseudomonadati</taxon>
        <taxon>Bacteroidota</taxon>
        <taxon>Sphingobacteriia</taxon>
        <taxon>Sphingobacteriales</taxon>
        <taxon>Sphingobacteriaceae</taxon>
        <taxon>Pedobacter</taxon>
    </lineage>
</organism>
<protein>
    <submittedName>
        <fullName evidence="1">Gliding motility-associated-like protein</fullName>
    </submittedName>
</protein>
<dbReference type="InterPro" id="IPR026341">
    <property type="entry name" value="T9SS_type_B"/>
</dbReference>
<evidence type="ECO:0000313" key="1">
    <source>
        <dbReference type="EMBL" id="RAJ20583.1"/>
    </source>
</evidence>
<evidence type="ECO:0000313" key="2">
    <source>
        <dbReference type="Proteomes" id="UP000249754"/>
    </source>
</evidence>
<proteinExistence type="predicted"/>
<dbReference type="EMBL" id="QLLR01000052">
    <property type="protein sequence ID" value="RAJ20583.1"/>
    <property type="molecule type" value="Genomic_DNA"/>
</dbReference>
<sequence>MNKNNIYFSLAFILIYLFIPCSAIAQLSIINNSLEITQTGLVHVEGDVIYDSGTIGHNGIFQLTGNWFNRAKNNDKAFTAASAGNVIFIGGLQTINGTTTRFPQLSLSGTNKKVLNVNTEANFYLNLNDRELDVNGYDMLVNNNEGRAITRSSGFVNTSEFANGTKTNGRLIRSVSPGVDYLFPLGAIVNNNRYRPLSISSNQSGFIGGQFLNYSATFDSYPVYDIDQSLKGLNEKFYHTVSNISNIKVELKINIPFNTSADGDFNDLGRWNASINKWAKPVSPTSLNSQSGEETNKSILYEKVQMPFTELIPLVLANVATIPDDFKIPNVITPNGDGKNDQFVIRGIEKYSGRIMTIFNRWGNSVYESGFYKNDWDGNGLSDGTYYYLLKLRDDNGAWKTYTGYITLLRRLN</sequence>
<dbReference type="Pfam" id="PF13585">
    <property type="entry name" value="CHU_C"/>
    <property type="match status" value="1"/>
</dbReference>
<comment type="caution">
    <text evidence="1">The sequence shown here is derived from an EMBL/GenBank/DDBJ whole genome shotgun (WGS) entry which is preliminary data.</text>
</comment>
<accession>A0A327RYW0</accession>
<dbReference type="NCBIfam" id="TIGR04131">
    <property type="entry name" value="Bac_Flav_CTERM"/>
    <property type="match status" value="1"/>
</dbReference>
<dbReference type="Proteomes" id="UP000249754">
    <property type="component" value="Unassembled WGS sequence"/>
</dbReference>
<gene>
    <name evidence="1" type="ORF">LY11_05207</name>
</gene>
<name>A0A327RYW0_9SPHI</name>
<reference evidence="1 2" key="1">
    <citation type="submission" date="2018-06" db="EMBL/GenBank/DDBJ databases">
        <title>Genomic Encyclopedia of Archaeal and Bacterial Type Strains, Phase II (KMG-II): from individual species to whole genera.</title>
        <authorList>
            <person name="Goeker M."/>
        </authorList>
    </citation>
    <scope>NUCLEOTIDE SEQUENCE [LARGE SCALE GENOMIC DNA]</scope>
    <source>
        <strain evidence="1 2">DSM 14825</strain>
    </source>
</reference>
<dbReference type="AlphaFoldDB" id="A0A327RYW0"/>